<name>A0A6S7G7T0_PARCT</name>
<dbReference type="OrthoDB" id="5981398at2759"/>
<accession>A0A6S7G7T0</accession>
<reference evidence="1" key="1">
    <citation type="submission" date="2020-04" db="EMBL/GenBank/DDBJ databases">
        <authorList>
            <person name="Alioto T."/>
            <person name="Alioto T."/>
            <person name="Gomez Garrido J."/>
        </authorList>
    </citation>
    <scope>NUCLEOTIDE SEQUENCE</scope>
    <source>
        <strain evidence="1">A484AB</strain>
    </source>
</reference>
<protein>
    <submittedName>
        <fullName evidence="1">Uncharacterized protein</fullName>
    </submittedName>
</protein>
<evidence type="ECO:0000313" key="1">
    <source>
        <dbReference type="EMBL" id="CAB3986823.1"/>
    </source>
</evidence>
<comment type="caution">
    <text evidence="1">The sequence shown here is derived from an EMBL/GenBank/DDBJ whole genome shotgun (WGS) entry which is preliminary data.</text>
</comment>
<evidence type="ECO:0000313" key="2">
    <source>
        <dbReference type="Proteomes" id="UP001152795"/>
    </source>
</evidence>
<dbReference type="Proteomes" id="UP001152795">
    <property type="component" value="Unassembled WGS sequence"/>
</dbReference>
<organism evidence="1 2">
    <name type="scientific">Paramuricea clavata</name>
    <name type="common">Red gorgonian</name>
    <name type="synonym">Violescent sea-whip</name>
    <dbReference type="NCBI Taxonomy" id="317549"/>
    <lineage>
        <taxon>Eukaryota</taxon>
        <taxon>Metazoa</taxon>
        <taxon>Cnidaria</taxon>
        <taxon>Anthozoa</taxon>
        <taxon>Octocorallia</taxon>
        <taxon>Malacalcyonacea</taxon>
        <taxon>Plexauridae</taxon>
        <taxon>Paramuricea</taxon>
    </lineage>
</organism>
<dbReference type="InterPro" id="IPR011042">
    <property type="entry name" value="6-blade_b-propeller_TolB-like"/>
</dbReference>
<sequence length="281" mass="30391">MKEKLPSAKSLCVTNGFVFVCSADGIIVVEHTSQLSIKVQSLRKAELIAELTKRGVEATGNVTQLKNKLNIENEKLRAQYASVKKRTDIVHLNKDIHTVDCLCSASDEILIVGSNVDQKVYQVLIEKDGVGLVGSVTQSFTYPQNDIKVVSMTTSTGSLFFSSVGPQGQDDYGGLFQVNLESNLPTCLVRNSPNCEVHGIAPYKNGIAFSDIKTNQIKQYHCLSGVSILAGNGKEGNVKGNAKFASFMQPAGLCSELDTNLFLCDSQNGEVSLNYGTARNM</sequence>
<dbReference type="AlphaFoldDB" id="A0A6S7G7T0"/>
<gene>
    <name evidence="1" type="ORF">PACLA_8A017296</name>
</gene>
<dbReference type="EMBL" id="CACRXK020001078">
    <property type="protein sequence ID" value="CAB3986823.1"/>
    <property type="molecule type" value="Genomic_DNA"/>
</dbReference>
<dbReference type="Gene3D" id="2.120.10.30">
    <property type="entry name" value="TolB, C-terminal domain"/>
    <property type="match status" value="1"/>
</dbReference>
<proteinExistence type="predicted"/>
<dbReference type="SUPFAM" id="SSF63825">
    <property type="entry name" value="YWTD domain"/>
    <property type="match status" value="1"/>
</dbReference>
<keyword evidence="2" id="KW-1185">Reference proteome</keyword>